<dbReference type="EC" id="4.1.1.97" evidence="3"/>
<dbReference type="GO" id="GO:0000255">
    <property type="term" value="P:allantoin metabolic process"/>
    <property type="evidence" value="ECO:0007669"/>
    <property type="project" value="InterPro"/>
</dbReference>
<dbReference type="InterPro" id="IPR036778">
    <property type="entry name" value="OHCU_decarboxylase_sf"/>
</dbReference>
<dbReference type="PANTHER" id="PTHR43466">
    <property type="entry name" value="2-OXO-4-HYDROXY-4-CARBOXY-5-UREIDOIMIDAZOLINE DECARBOXYLASE-RELATED"/>
    <property type="match status" value="1"/>
</dbReference>
<feature type="domain" description="Oxo-4-hydroxy-4-carboxy-5-ureidoimidazoline decarboxylase" evidence="7">
    <location>
        <begin position="16"/>
        <end position="169"/>
    </location>
</feature>
<dbReference type="Gene3D" id="1.10.3330.10">
    <property type="entry name" value="Oxo-4-hydroxy-4-carboxy-5-ureidoimidazoline decarboxylase"/>
    <property type="match status" value="1"/>
</dbReference>
<dbReference type="NCBIfam" id="TIGR03164">
    <property type="entry name" value="UHCUDC"/>
    <property type="match status" value="1"/>
</dbReference>
<keyword evidence="9" id="KW-1185">Reference proteome</keyword>
<dbReference type="PANTHER" id="PTHR43466:SF1">
    <property type="entry name" value="2-OXO-4-HYDROXY-4-CARBOXY-5-UREIDOIMIDAZOLINE DECARBOXYLASE-RELATED"/>
    <property type="match status" value="1"/>
</dbReference>
<evidence type="ECO:0000259" key="7">
    <source>
        <dbReference type="Pfam" id="PF09349"/>
    </source>
</evidence>
<evidence type="ECO:0000313" key="8">
    <source>
        <dbReference type="EMBL" id="MDX5930176.1"/>
    </source>
</evidence>
<dbReference type="GO" id="GO:0019628">
    <property type="term" value="P:urate catabolic process"/>
    <property type="evidence" value="ECO:0007669"/>
    <property type="project" value="TreeGrafter"/>
</dbReference>
<comment type="pathway">
    <text evidence="2">Purine metabolism; urate degradation; (S)-allantoin from urate: step 3/3.</text>
</comment>
<dbReference type="RefSeq" id="WP_319613138.1">
    <property type="nucleotide sequence ID" value="NZ_JAWXYB010000018.1"/>
</dbReference>
<evidence type="ECO:0000256" key="4">
    <source>
        <dbReference type="ARBA" id="ARBA00022631"/>
    </source>
</evidence>
<reference evidence="8 9" key="1">
    <citation type="submission" date="2023-11" db="EMBL/GenBank/DDBJ databases">
        <title>MicrobeMod: A computational toolkit for identifying prokaryotic methylation and restriction-modification with nanopore sequencing.</title>
        <authorList>
            <person name="Crits-Christoph A."/>
            <person name="Kang S.C."/>
            <person name="Lee H."/>
            <person name="Ostrov N."/>
        </authorList>
    </citation>
    <scope>NUCLEOTIDE SEQUENCE [LARGE SCALE GENOMIC DNA]</scope>
    <source>
        <strain evidence="8 9">DSMZ 700</strain>
    </source>
</reference>
<dbReference type="InterPro" id="IPR017580">
    <property type="entry name" value="OHCU_decarboxylase-1"/>
</dbReference>
<name>A0AAW9DMB3_ACIAO</name>
<dbReference type="AlphaFoldDB" id="A0AAW9DMB3"/>
<evidence type="ECO:0000256" key="5">
    <source>
        <dbReference type="ARBA" id="ARBA00022793"/>
    </source>
</evidence>
<dbReference type="GO" id="GO:0006144">
    <property type="term" value="P:purine nucleobase metabolic process"/>
    <property type="evidence" value="ECO:0007669"/>
    <property type="project" value="UniProtKB-KW"/>
</dbReference>
<dbReference type="Proteomes" id="UP001279553">
    <property type="component" value="Unassembled WGS sequence"/>
</dbReference>
<keyword evidence="6 8" id="KW-0456">Lyase</keyword>
<evidence type="ECO:0000256" key="6">
    <source>
        <dbReference type="ARBA" id="ARBA00023239"/>
    </source>
</evidence>
<comment type="catalytic activity">
    <reaction evidence="1">
        <text>5-hydroxy-2-oxo-4-ureido-2,5-dihydro-1H-imidazole-5-carboxylate + H(+) = (S)-allantoin + CO2</text>
        <dbReference type="Rhea" id="RHEA:26301"/>
        <dbReference type="ChEBI" id="CHEBI:15378"/>
        <dbReference type="ChEBI" id="CHEBI:15678"/>
        <dbReference type="ChEBI" id="CHEBI:16526"/>
        <dbReference type="ChEBI" id="CHEBI:58639"/>
        <dbReference type="EC" id="4.1.1.97"/>
    </reaction>
</comment>
<organism evidence="8 9">
    <name type="scientific">Acidiphilium acidophilum</name>
    <name type="common">Thiobacillus acidophilus</name>
    <dbReference type="NCBI Taxonomy" id="76588"/>
    <lineage>
        <taxon>Bacteria</taxon>
        <taxon>Pseudomonadati</taxon>
        <taxon>Pseudomonadota</taxon>
        <taxon>Alphaproteobacteria</taxon>
        <taxon>Acetobacterales</taxon>
        <taxon>Acidocellaceae</taxon>
        <taxon>Acidiphilium</taxon>
    </lineage>
</organism>
<gene>
    <name evidence="8" type="primary">uraD</name>
    <name evidence="8" type="ORF">SIL87_05265</name>
</gene>
<dbReference type="InterPro" id="IPR018020">
    <property type="entry name" value="OHCU_decarboxylase"/>
</dbReference>
<evidence type="ECO:0000313" key="9">
    <source>
        <dbReference type="Proteomes" id="UP001279553"/>
    </source>
</evidence>
<evidence type="ECO:0000256" key="3">
    <source>
        <dbReference type="ARBA" id="ARBA00012257"/>
    </source>
</evidence>
<evidence type="ECO:0000256" key="2">
    <source>
        <dbReference type="ARBA" id="ARBA00004754"/>
    </source>
</evidence>
<comment type="caution">
    <text evidence="8">The sequence shown here is derived from an EMBL/GenBank/DDBJ whole genome shotgun (WGS) entry which is preliminary data.</text>
</comment>
<dbReference type="Pfam" id="PF09349">
    <property type="entry name" value="OHCU_decarbox"/>
    <property type="match status" value="1"/>
</dbReference>
<evidence type="ECO:0000256" key="1">
    <source>
        <dbReference type="ARBA" id="ARBA00001163"/>
    </source>
</evidence>
<protein>
    <recommendedName>
        <fullName evidence="3">2-oxo-4-hydroxy-4-carboxy-5-ureidoimidazoline decarboxylase</fullName>
        <ecNumber evidence="3">4.1.1.97</ecNumber>
    </recommendedName>
</protein>
<keyword evidence="5" id="KW-0210">Decarboxylase</keyword>
<sequence length="176" mass="19639">MNAAQTEADALIDRLNRMNRADFIDTLADIYEHSPWVAEQAASLRPFETTEAMAATMQTIVHRASAETQMELLRAHPELGRGGNLTTHSNSEQRYAGFDRLTPDIAETLAALNRAYRAKFGFPFIVAVRGQKDSLAIIAQIERRLANDPDTEAATAIDEVGKIARFRLDRLSQPER</sequence>
<dbReference type="GO" id="GO:0051997">
    <property type="term" value="F:2-oxo-4-hydroxy-4-carboxy-5-ureidoimidazoline decarboxylase activity"/>
    <property type="evidence" value="ECO:0007669"/>
    <property type="project" value="UniProtKB-EC"/>
</dbReference>
<accession>A0AAW9DMB3</accession>
<proteinExistence type="predicted"/>
<dbReference type="SUPFAM" id="SSF158694">
    <property type="entry name" value="UraD-Like"/>
    <property type="match status" value="1"/>
</dbReference>
<dbReference type="EMBL" id="JAWXYB010000018">
    <property type="protein sequence ID" value="MDX5930176.1"/>
    <property type="molecule type" value="Genomic_DNA"/>
</dbReference>
<keyword evidence="4" id="KW-0659">Purine metabolism</keyword>